<dbReference type="InterPro" id="IPR008984">
    <property type="entry name" value="SMAD_FHA_dom_sf"/>
</dbReference>
<proteinExistence type="predicted"/>
<dbReference type="Ensembl" id="ENSCAFT00030010923.1">
    <property type="protein sequence ID" value="ENSCAFP00030009552.1"/>
    <property type="gene ID" value="ENSCAFG00030005965.1"/>
</dbReference>
<feature type="region of interest" description="Disordered" evidence="1">
    <location>
        <begin position="154"/>
        <end position="315"/>
    </location>
</feature>
<dbReference type="Pfam" id="PF00605">
    <property type="entry name" value="IRF"/>
    <property type="match status" value="1"/>
</dbReference>
<dbReference type="InterPro" id="IPR001346">
    <property type="entry name" value="Interferon_reg_fact_DNA-bd_dom"/>
</dbReference>
<dbReference type="SMART" id="SM00348">
    <property type="entry name" value="IRF"/>
    <property type="match status" value="1"/>
</dbReference>
<accession>A0A8C0RDM0</accession>
<dbReference type="Gene3D" id="2.60.200.10">
    <property type="match status" value="1"/>
</dbReference>
<dbReference type="PRINTS" id="PR00267">
    <property type="entry name" value="INTFRNREGFCT"/>
</dbReference>
<dbReference type="SUPFAM" id="SSF46785">
    <property type="entry name" value="Winged helix' DNA-binding domain"/>
    <property type="match status" value="1"/>
</dbReference>
<dbReference type="SUPFAM" id="SSF49879">
    <property type="entry name" value="SMAD/FHA domain"/>
    <property type="match status" value="1"/>
</dbReference>
<evidence type="ECO:0008006" key="6">
    <source>
        <dbReference type="Google" id="ProtNLM"/>
    </source>
</evidence>
<name>A0A8C0RDM0_CANLF</name>
<feature type="compositionally biased region" description="Pro residues" evidence="1">
    <location>
        <begin position="39"/>
        <end position="50"/>
    </location>
</feature>
<dbReference type="Gene3D" id="1.10.10.10">
    <property type="entry name" value="Winged helix-like DNA-binding domain superfamily/Winged helix DNA-binding domain"/>
    <property type="match status" value="1"/>
</dbReference>
<feature type="compositionally biased region" description="Pro residues" evidence="1">
    <location>
        <begin position="1"/>
        <end position="18"/>
    </location>
</feature>
<dbReference type="Proteomes" id="UP000694429">
    <property type="component" value="Chromosome 18"/>
</dbReference>
<dbReference type="GO" id="GO:0045893">
    <property type="term" value="P:positive regulation of DNA-templated transcription"/>
    <property type="evidence" value="ECO:0007669"/>
    <property type="project" value="UniProtKB-ARBA"/>
</dbReference>
<evidence type="ECO:0000256" key="1">
    <source>
        <dbReference type="SAM" id="MobiDB-lite"/>
    </source>
</evidence>
<dbReference type="InterPro" id="IPR017855">
    <property type="entry name" value="SMAD-like_dom_sf"/>
</dbReference>
<evidence type="ECO:0000313" key="4">
    <source>
        <dbReference type="Ensembl" id="ENSCAFP00030009552.1"/>
    </source>
</evidence>
<feature type="region of interest" description="Disordered" evidence="1">
    <location>
        <begin position="1"/>
        <end position="124"/>
    </location>
</feature>
<organism evidence="4 5">
    <name type="scientific">Canis lupus familiaris</name>
    <name type="common">Dog</name>
    <name type="synonym">Canis familiaris</name>
    <dbReference type="NCBI Taxonomy" id="9615"/>
    <lineage>
        <taxon>Eukaryota</taxon>
        <taxon>Metazoa</taxon>
        <taxon>Chordata</taxon>
        <taxon>Craniata</taxon>
        <taxon>Vertebrata</taxon>
        <taxon>Euteleostomi</taxon>
        <taxon>Mammalia</taxon>
        <taxon>Eutheria</taxon>
        <taxon>Laurasiatheria</taxon>
        <taxon>Carnivora</taxon>
        <taxon>Caniformia</taxon>
        <taxon>Canidae</taxon>
        <taxon>Canis</taxon>
    </lineage>
</organism>
<dbReference type="PANTHER" id="PTHR11949:SF2">
    <property type="entry name" value="INTERFERON REGULATORY FACTOR 7"/>
    <property type="match status" value="1"/>
</dbReference>
<feature type="compositionally biased region" description="Gly residues" evidence="1">
    <location>
        <begin position="283"/>
        <end position="293"/>
    </location>
</feature>
<feature type="domain" description="IRF tryptophan pentad repeat" evidence="2">
    <location>
        <begin position="272"/>
        <end position="369"/>
    </location>
</feature>
<dbReference type="InterPro" id="IPR019471">
    <property type="entry name" value="Interferon_reg_factor-3"/>
</dbReference>
<dbReference type="Pfam" id="PF10401">
    <property type="entry name" value="IRF-3"/>
    <property type="match status" value="1"/>
</dbReference>
<feature type="compositionally biased region" description="Basic residues" evidence="1">
    <location>
        <begin position="163"/>
        <end position="177"/>
    </location>
</feature>
<evidence type="ECO:0000259" key="2">
    <source>
        <dbReference type="SMART" id="SM00348"/>
    </source>
</evidence>
<evidence type="ECO:0000313" key="5">
    <source>
        <dbReference type="Proteomes" id="UP000694429"/>
    </source>
</evidence>
<reference evidence="4" key="2">
    <citation type="submission" date="2025-08" db="UniProtKB">
        <authorList>
            <consortium name="Ensembl"/>
        </authorList>
    </citation>
    <scope>IDENTIFICATION</scope>
</reference>
<feature type="compositionally biased region" description="Low complexity" evidence="1">
    <location>
        <begin position="102"/>
        <end position="115"/>
    </location>
</feature>
<sequence length="662" mass="69553">GPPAAPAPPGPARTPQPALPSTHVGTFRRSASRLHLRPRPAPGSPPPHPRPAPRRPHKGAGPQPHGETHLPARSPAAQVLGGPARAAREQPGRRRARGAGAGPRTGVAAPGPRGASAEASPRLRFRFPGRARFRFPAPGHARAGVGAAVVPAGPASALPPGPRRPHLCSQQRRRGRNRTPAAARRPPPAARRPGHGRARGQVSARPPPGCVATGLARTLTAGRRPQGGPAPALRRLAPGGGEQRPLRGPAVAGRRPHPLPRALEALRAQGPGGGRRPHLQGGPRPGGQGGCGRAGPRLTPSTPPQAWAVARGRWPPGGGRDQLACEAALRAGWKTNFRCALRSTQRFVMLQDNSGDPTDPHKVYALSSEPGCRGAAAINHGEKAGEDTPPLMGGLPRPCLGGDAGQRLGHSLSPEPCAPCAPLGQAGNAEDLLLQALQQSCLEDHLLEAAWGVDAITPGTPGPELPDMEPYQPRAAEMAPSPEPQVLHQARMTDTGPASEPWQPPQEVEPCAPVAGEQVLARPGCSQPGLQAELRALDVTIMYKGRTVLQEVVWHPSFVLLYGPPSLATRATEPHCVAFPSPAKLADQKQLHYTEKLLQHVAPGLQLELRGPGLWARRLGKCKVYWEVGGPLGSASPSTAPRLLQRNQDTPIFDFSTFFRGQ</sequence>
<dbReference type="InterPro" id="IPR036388">
    <property type="entry name" value="WH-like_DNA-bd_sf"/>
</dbReference>
<dbReference type="GO" id="GO:0003700">
    <property type="term" value="F:DNA-binding transcription factor activity"/>
    <property type="evidence" value="ECO:0007669"/>
    <property type="project" value="InterPro"/>
</dbReference>
<dbReference type="PANTHER" id="PTHR11949">
    <property type="entry name" value="INTERFERON REGULATORY FACTOR"/>
    <property type="match status" value="1"/>
</dbReference>
<dbReference type="InterPro" id="IPR036390">
    <property type="entry name" value="WH_DNA-bd_sf"/>
</dbReference>
<reference evidence="4" key="1">
    <citation type="submission" date="2019-03" db="EMBL/GenBank/DDBJ databases">
        <authorList>
            <person name="Warren W.C."/>
            <person name="Johnson G.S."/>
        </authorList>
    </citation>
    <scope>NUCLEOTIDE SEQUENCE [LARGE SCALE GENOMIC DNA]</scope>
    <source>
        <strain evidence="4">Basenji</strain>
    </source>
</reference>
<dbReference type="GO" id="GO:0000976">
    <property type="term" value="F:transcription cis-regulatory region binding"/>
    <property type="evidence" value="ECO:0007669"/>
    <property type="project" value="InterPro"/>
</dbReference>
<dbReference type="SMART" id="SM01243">
    <property type="entry name" value="IRF-3"/>
    <property type="match status" value="1"/>
</dbReference>
<feature type="domain" description="Interferon regulatory factor-3" evidence="3">
    <location>
        <begin position="534"/>
        <end position="662"/>
    </location>
</feature>
<protein>
    <recommendedName>
        <fullName evidence="6">Interferon regulatory factor 7</fullName>
    </recommendedName>
</protein>
<dbReference type="GO" id="GO:0006357">
    <property type="term" value="P:regulation of transcription by RNA polymerase II"/>
    <property type="evidence" value="ECO:0007669"/>
    <property type="project" value="UniProtKB-ARBA"/>
</dbReference>
<evidence type="ECO:0000259" key="3">
    <source>
        <dbReference type="SMART" id="SM01243"/>
    </source>
</evidence>
<dbReference type="AlphaFoldDB" id="A0A8C0RDM0"/>